<comment type="caution">
    <text evidence="1">The sequence shown here is derived from an EMBL/GenBank/DDBJ whole genome shotgun (WGS) entry which is preliminary data.</text>
</comment>
<protein>
    <recommendedName>
        <fullName evidence="3">Lipoprotein</fullName>
    </recommendedName>
</protein>
<evidence type="ECO:0000313" key="2">
    <source>
        <dbReference type="Proteomes" id="UP000284250"/>
    </source>
</evidence>
<dbReference type="AlphaFoldDB" id="A0A418QRA7"/>
<gene>
    <name evidence="1" type="ORF">D0T11_16205</name>
</gene>
<organism evidence="1 2">
    <name type="scientific">Hymenobacter rubripertinctus</name>
    <dbReference type="NCBI Taxonomy" id="2029981"/>
    <lineage>
        <taxon>Bacteria</taxon>
        <taxon>Pseudomonadati</taxon>
        <taxon>Bacteroidota</taxon>
        <taxon>Cytophagia</taxon>
        <taxon>Cytophagales</taxon>
        <taxon>Hymenobacteraceae</taxon>
        <taxon>Hymenobacter</taxon>
    </lineage>
</organism>
<reference evidence="1 2" key="2">
    <citation type="submission" date="2019-01" db="EMBL/GenBank/DDBJ databases">
        <title>Hymenobacter humicola sp. nov., isolated from soils in Antarctica.</title>
        <authorList>
            <person name="Sedlacek I."/>
            <person name="Holochova P."/>
            <person name="Kralova S."/>
            <person name="Pantucek R."/>
            <person name="Stankova E."/>
            <person name="Vrbovska V."/>
            <person name="Kristofova L."/>
            <person name="Svec P."/>
            <person name="Busse H.-J."/>
        </authorList>
    </citation>
    <scope>NUCLEOTIDE SEQUENCE [LARGE SCALE GENOMIC DNA]</scope>
    <source>
        <strain evidence="1 2">CCM 8852</strain>
    </source>
</reference>
<proteinExistence type="predicted"/>
<evidence type="ECO:0008006" key="3">
    <source>
        <dbReference type="Google" id="ProtNLM"/>
    </source>
</evidence>
<dbReference type="Proteomes" id="UP000284250">
    <property type="component" value="Unassembled WGS sequence"/>
</dbReference>
<keyword evidence="2" id="KW-1185">Reference proteome</keyword>
<reference evidence="1 2" key="1">
    <citation type="submission" date="2018-09" db="EMBL/GenBank/DDBJ databases">
        <authorList>
            <person name="Zeman M."/>
            <person name="Pardy F."/>
        </authorList>
    </citation>
    <scope>NUCLEOTIDE SEQUENCE [LARGE SCALE GENOMIC DNA]</scope>
    <source>
        <strain evidence="1 2">CCM 8852</strain>
    </source>
</reference>
<dbReference type="PROSITE" id="PS51257">
    <property type="entry name" value="PROKAR_LIPOPROTEIN"/>
    <property type="match status" value="1"/>
</dbReference>
<accession>A0A418QRA7</accession>
<name>A0A418QRA7_9BACT</name>
<evidence type="ECO:0000313" key="1">
    <source>
        <dbReference type="EMBL" id="RIY07621.1"/>
    </source>
</evidence>
<dbReference type="EMBL" id="QYCN01000028">
    <property type="protein sequence ID" value="RIY07621.1"/>
    <property type="molecule type" value="Genomic_DNA"/>
</dbReference>
<sequence length="230" mass="26014">MVAMRYFLLTLLLLSGCGEKPENEYTDFIFQLPFQMTARDTVAVGDTLWLTADFSDQLREFYSGNTYPVTPQNFELKTLLGLFELTLPDRSIGNQPSATEYFTFINKTGSLTNLGTTFSPVSYVYTSGRYQLRVGLVAQRRGVFCANFLDDWAGRRGKEAVPDLTYLVPGRTPDGGKRYARFDGFYYYINEGNTNFYLFKQHCLAISVVNNPSVGNINAEQEASFTFVVK</sequence>